<keyword evidence="10" id="KW-0732">Signal</keyword>
<dbReference type="InterPro" id="IPR012910">
    <property type="entry name" value="Plug_dom"/>
</dbReference>
<keyword evidence="14" id="KW-1185">Reference proteome</keyword>
<feature type="domain" description="TonB-dependent receptor-like beta-barrel" evidence="11">
    <location>
        <begin position="431"/>
        <end position="881"/>
    </location>
</feature>
<keyword evidence="5 9" id="KW-0798">TonB box</keyword>
<reference evidence="13 14" key="1">
    <citation type="submission" date="2018-05" db="EMBL/GenBank/DDBJ databases">
        <title>Pedobacter paludis sp. nov., isolated from wetland soil.</title>
        <authorList>
            <person name="Zhang Y."/>
            <person name="Wang G."/>
        </authorList>
    </citation>
    <scope>NUCLEOTIDE SEQUENCE [LARGE SCALE GENOMIC DNA]</scope>
    <source>
        <strain evidence="13 14">KCTC22721</strain>
    </source>
</reference>
<dbReference type="Gene3D" id="2.170.130.10">
    <property type="entry name" value="TonB-dependent receptor, plug domain"/>
    <property type="match status" value="1"/>
</dbReference>
<sequence>MKKLLQSLFILMFVAFTAMAQDRTITGTVTSSEDNLPIPGVTVKIKGATGGAITGADGKYSVSVPASATALEFSSLGFTTQTRTIGSSNVISLSLATDAKLLNEVVVTAVGIEKSKASLGYAADNIKSADLTTGRQSNLINGITGKTPGVQIGRSSGGVNTATRITMRGTRSLQGEGQPLFVIDGIPIDNSSTQPSSSSANQVDVGNRVGDINPDDIESVTVLKGPNAAALYGSQGRNGAIIITTKTGKDAALRNKKLEINVVSSFNLDNVQKLPELQNEFGSGYENGTGNPAIYDEIENTNWGPRLDGSIVQSGPTLANGNKLFIPYSAVPDNAKNFFNTGTNIQNSVSFSGGNEKGSFYASLSDNEVKGVVPMDKFRRNTFKLSGSTKLANNVNVSANISYNKNLTNTSFSGTGNATVINDVLNVSRQINLENFKDWRNYEFATTQGFFNGYQPNPYYALENNRFNSNLDRFLGSFQVTYDPAKWLNVTYRLGTDYTSDRRKQTFEKTTFGSGQRPTATPGAIIEDAFSNRIINSDLLLTFKKDINEDFNATLILLNNVRQNDSRNLTASASAISTPGFFNLSNRVGELGGGESSFKNRIIGFAGDLTVGYKNYVFLNGTLRNDISSTLPKDNNSYFYPSASLSFIATEAIDALKNNDVLSYAKFRASYAKVGSDANPYNLVPTFGAGAGFPFGSTAAFTLSNTTPNPNLKPEFTTSYEFGTELSFIKDKLGLDFTYYKTSTDGQIINVGIPGSTGFTAATVNAGVVSNKGVEVSLKGNPFRNRDGFSWNFSVSYTHNKNLVESLYNGAQQLPLGGGDPVPTAIVGQPISLLGSAYLRDPNGNVVVDATSGYIRLDPTLKNLGQVSPKHILGFNNTFSYKGFSLSTTFDYRSGNVIYSGTKSTLTFTGSTEETTQYGRERFIWPNSVIETSPGVYTPNTTVRTRSGNFDFWHGNFNSFAESNIVDAAFLKLRDISFGYQVPAKYLNKTPFGRASLSVNGANILLWTPKSNKYIDPEASIFGTNNSQGREFTSIPSTRTFGITLNATF</sequence>
<dbReference type="InterPro" id="IPR023996">
    <property type="entry name" value="TonB-dep_OMP_SusC/RagA"/>
</dbReference>
<accession>A0A317EN34</accession>
<evidence type="ECO:0000256" key="7">
    <source>
        <dbReference type="ARBA" id="ARBA00023237"/>
    </source>
</evidence>
<dbReference type="NCBIfam" id="TIGR04056">
    <property type="entry name" value="OMP_RagA_SusC"/>
    <property type="match status" value="1"/>
</dbReference>
<comment type="caution">
    <text evidence="13">The sequence shown here is derived from an EMBL/GenBank/DDBJ whole genome shotgun (WGS) entry which is preliminary data.</text>
</comment>
<feature type="chain" id="PRO_5016236975" evidence="10">
    <location>
        <begin position="21"/>
        <end position="1049"/>
    </location>
</feature>
<dbReference type="InterPro" id="IPR008969">
    <property type="entry name" value="CarboxyPept-like_regulatory"/>
</dbReference>
<evidence type="ECO:0000256" key="9">
    <source>
        <dbReference type="RuleBase" id="RU003357"/>
    </source>
</evidence>
<dbReference type="Proteomes" id="UP000245379">
    <property type="component" value="Unassembled WGS sequence"/>
</dbReference>
<evidence type="ECO:0000256" key="2">
    <source>
        <dbReference type="ARBA" id="ARBA00022448"/>
    </source>
</evidence>
<comment type="similarity">
    <text evidence="8 9">Belongs to the TonB-dependent receptor family.</text>
</comment>
<evidence type="ECO:0000256" key="8">
    <source>
        <dbReference type="PROSITE-ProRule" id="PRU01360"/>
    </source>
</evidence>
<dbReference type="PROSITE" id="PS52016">
    <property type="entry name" value="TONB_DEPENDENT_REC_3"/>
    <property type="match status" value="1"/>
</dbReference>
<evidence type="ECO:0000256" key="6">
    <source>
        <dbReference type="ARBA" id="ARBA00023136"/>
    </source>
</evidence>
<keyword evidence="4 8" id="KW-0812">Transmembrane</keyword>
<dbReference type="EMBL" id="QGNZ01000002">
    <property type="protein sequence ID" value="PWS27972.1"/>
    <property type="molecule type" value="Genomic_DNA"/>
</dbReference>
<gene>
    <name evidence="13" type="ORF">DHW03_10440</name>
</gene>
<evidence type="ECO:0000259" key="12">
    <source>
        <dbReference type="Pfam" id="PF07715"/>
    </source>
</evidence>
<dbReference type="InterPro" id="IPR023997">
    <property type="entry name" value="TonB-dep_OMP_SusC/RagA_CS"/>
</dbReference>
<dbReference type="Pfam" id="PF07715">
    <property type="entry name" value="Plug"/>
    <property type="match status" value="1"/>
</dbReference>
<dbReference type="Pfam" id="PF13715">
    <property type="entry name" value="CarbopepD_reg_2"/>
    <property type="match status" value="1"/>
</dbReference>
<evidence type="ECO:0000313" key="14">
    <source>
        <dbReference type="Proteomes" id="UP000245379"/>
    </source>
</evidence>
<keyword evidence="7 8" id="KW-0998">Cell outer membrane</keyword>
<feature type="signal peptide" evidence="10">
    <location>
        <begin position="1"/>
        <end position="20"/>
    </location>
</feature>
<evidence type="ECO:0000313" key="13">
    <source>
        <dbReference type="EMBL" id="PWS27972.1"/>
    </source>
</evidence>
<proteinExistence type="inferred from homology"/>
<dbReference type="InterPro" id="IPR037066">
    <property type="entry name" value="Plug_dom_sf"/>
</dbReference>
<evidence type="ECO:0000256" key="3">
    <source>
        <dbReference type="ARBA" id="ARBA00022452"/>
    </source>
</evidence>
<dbReference type="SUPFAM" id="SSF49464">
    <property type="entry name" value="Carboxypeptidase regulatory domain-like"/>
    <property type="match status" value="1"/>
</dbReference>
<keyword evidence="2 8" id="KW-0813">Transport</keyword>
<evidence type="ECO:0000259" key="11">
    <source>
        <dbReference type="Pfam" id="PF00593"/>
    </source>
</evidence>
<dbReference type="RefSeq" id="WP_109925733.1">
    <property type="nucleotide sequence ID" value="NZ_QGNZ01000002.1"/>
</dbReference>
<dbReference type="InterPro" id="IPR039426">
    <property type="entry name" value="TonB-dep_rcpt-like"/>
</dbReference>
<dbReference type="OrthoDB" id="9768177at2"/>
<dbReference type="NCBIfam" id="TIGR04057">
    <property type="entry name" value="SusC_RagA_signa"/>
    <property type="match status" value="1"/>
</dbReference>
<evidence type="ECO:0000256" key="10">
    <source>
        <dbReference type="SAM" id="SignalP"/>
    </source>
</evidence>
<evidence type="ECO:0000256" key="4">
    <source>
        <dbReference type="ARBA" id="ARBA00022692"/>
    </source>
</evidence>
<dbReference type="InterPro" id="IPR000531">
    <property type="entry name" value="Beta-barrel_TonB"/>
</dbReference>
<evidence type="ECO:0000256" key="1">
    <source>
        <dbReference type="ARBA" id="ARBA00004571"/>
    </source>
</evidence>
<evidence type="ECO:0000256" key="5">
    <source>
        <dbReference type="ARBA" id="ARBA00023077"/>
    </source>
</evidence>
<dbReference type="SUPFAM" id="SSF56935">
    <property type="entry name" value="Porins"/>
    <property type="match status" value="1"/>
</dbReference>
<dbReference type="Pfam" id="PF00593">
    <property type="entry name" value="TonB_dep_Rec_b-barrel"/>
    <property type="match status" value="1"/>
</dbReference>
<dbReference type="AlphaFoldDB" id="A0A317EN34"/>
<comment type="subcellular location">
    <subcellularLocation>
        <location evidence="1 8">Cell outer membrane</location>
        <topology evidence="1 8">Multi-pass membrane protein</topology>
    </subcellularLocation>
</comment>
<protein>
    <submittedName>
        <fullName evidence="13">SusC/RagA family TonB-linked outer membrane protein</fullName>
    </submittedName>
</protein>
<organism evidence="13 14">
    <name type="scientific">Pedobacter yonginense</name>
    <dbReference type="NCBI Taxonomy" id="651869"/>
    <lineage>
        <taxon>Bacteria</taxon>
        <taxon>Pseudomonadati</taxon>
        <taxon>Bacteroidota</taxon>
        <taxon>Sphingobacteriia</taxon>
        <taxon>Sphingobacteriales</taxon>
        <taxon>Sphingobacteriaceae</taxon>
        <taxon>Pedobacter</taxon>
    </lineage>
</organism>
<dbReference type="Gene3D" id="2.40.170.20">
    <property type="entry name" value="TonB-dependent receptor, beta-barrel domain"/>
    <property type="match status" value="1"/>
</dbReference>
<dbReference type="GO" id="GO:0009279">
    <property type="term" value="C:cell outer membrane"/>
    <property type="evidence" value="ECO:0007669"/>
    <property type="project" value="UniProtKB-SubCell"/>
</dbReference>
<keyword evidence="6 8" id="KW-0472">Membrane</keyword>
<dbReference type="InterPro" id="IPR036942">
    <property type="entry name" value="Beta-barrel_TonB_sf"/>
</dbReference>
<name>A0A317EN34_9SPHI</name>
<dbReference type="Gene3D" id="2.60.40.1120">
    <property type="entry name" value="Carboxypeptidase-like, regulatory domain"/>
    <property type="match status" value="1"/>
</dbReference>
<keyword evidence="3 8" id="KW-1134">Transmembrane beta strand</keyword>
<feature type="domain" description="TonB-dependent receptor plug" evidence="12">
    <location>
        <begin position="119"/>
        <end position="239"/>
    </location>
</feature>